<keyword evidence="3" id="KW-1185">Reference proteome</keyword>
<sequence>MRIGEPTGLTNRAAFPARLCRVRQHRPSRRGGGGATGEGTYVAAAIRRLPSPPPALNPSRSARRLPSHRPHPARRGASTRRPSAVRAHRAYSSRFFSASSFANIRAVDMSNYNIGPVRGQVLQRPKECALAVLDVLVDGHEHLVLAGGQALLVPLVAGVLQRAGRRADAAPSAPHRVVLFAVAIHCCFLTLRNEKHKTMQLQNQKPKSTL</sequence>
<organism evidence="2">
    <name type="scientific">Oryza nivara</name>
    <name type="common">Indian wild rice</name>
    <name type="synonym">Oryza sativa f. spontanea</name>
    <dbReference type="NCBI Taxonomy" id="4536"/>
    <lineage>
        <taxon>Eukaryota</taxon>
        <taxon>Viridiplantae</taxon>
        <taxon>Streptophyta</taxon>
        <taxon>Embryophyta</taxon>
        <taxon>Tracheophyta</taxon>
        <taxon>Spermatophyta</taxon>
        <taxon>Magnoliopsida</taxon>
        <taxon>Liliopsida</taxon>
        <taxon>Poales</taxon>
        <taxon>Poaceae</taxon>
        <taxon>BOP clade</taxon>
        <taxon>Oryzoideae</taxon>
        <taxon>Oryzeae</taxon>
        <taxon>Oryzinae</taxon>
        <taxon>Oryza</taxon>
    </lineage>
</organism>
<feature type="compositionally biased region" description="Basic residues" evidence="1">
    <location>
        <begin position="61"/>
        <end position="78"/>
    </location>
</feature>
<dbReference type="AlphaFoldDB" id="A0A0E0GAV7"/>
<proteinExistence type="predicted"/>
<reference evidence="2" key="2">
    <citation type="submission" date="2018-04" db="EMBL/GenBank/DDBJ databases">
        <title>OnivRS2 (Oryza nivara Reference Sequence Version 2).</title>
        <authorList>
            <person name="Zhang J."/>
            <person name="Kudrna D."/>
            <person name="Lee S."/>
            <person name="Talag J."/>
            <person name="Rajasekar S."/>
            <person name="Welchert J."/>
            <person name="Hsing Y.-I."/>
            <person name="Wing R.A."/>
        </authorList>
    </citation>
    <scope>NUCLEOTIDE SEQUENCE [LARGE SCALE GENOMIC DNA]</scope>
    <source>
        <strain evidence="2">SL10</strain>
    </source>
</reference>
<dbReference type="Gramene" id="ONIVA02G29560.3">
    <property type="protein sequence ID" value="ONIVA02G29560.3"/>
    <property type="gene ID" value="ONIVA02G29560"/>
</dbReference>
<evidence type="ECO:0000313" key="2">
    <source>
        <dbReference type="EnsemblPlants" id="ONIVA02G29560.3"/>
    </source>
</evidence>
<accession>A0A0E0GAV7</accession>
<feature type="region of interest" description="Disordered" evidence="1">
    <location>
        <begin position="49"/>
        <end position="85"/>
    </location>
</feature>
<evidence type="ECO:0000313" key="3">
    <source>
        <dbReference type="Proteomes" id="UP000006591"/>
    </source>
</evidence>
<dbReference type="Proteomes" id="UP000006591">
    <property type="component" value="Chromosome 2"/>
</dbReference>
<name>A0A0E0GAV7_ORYNI</name>
<protein>
    <submittedName>
        <fullName evidence="2">Uncharacterized protein</fullName>
    </submittedName>
</protein>
<dbReference type="HOGENOM" id="CLU_084332_0_0_1"/>
<dbReference type="EnsemblPlants" id="ONIVA02G29560.3">
    <property type="protein sequence ID" value="ONIVA02G29560.3"/>
    <property type="gene ID" value="ONIVA02G29560"/>
</dbReference>
<reference evidence="2" key="1">
    <citation type="submission" date="2015-04" db="UniProtKB">
        <authorList>
            <consortium name="EnsemblPlants"/>
        </authorList>
    </citation>
    <scope>IDENTIFICATION</scope>
    <source>
        <strain evidence="2">SL10</strain>
    </source>
</reference>
<evidence type="ECO:0000256" key="1">
    <source>
        <dbReference type="SAM" id="MobiDB-lite"/>
    </source>
</evidence>